<proteinExistence type="predicted"/>
<dbReference type="AlphaFoldDB" id="X1KFW6"/>
<organism evidence="1">
    <name type="scientific">marine sediment metagenome</name>
    <dbReference type="NCBI Taxonomy" id="412755"/>
    <lineage>
        <taxon>unclassified sequences</taxon>
        <taxon>metagenomes</taxon>
        <taxon>ecological metagenomes</taxon>
    </lineage>
</organism>
<sequence>MSRTIVVNSAVHLNKERHSKVESKIQEKFPDDRILILPPEFSIQVIPKE</sequence>
<reference evidence="1" key="1">
    <citation type="journal article" date="2014" name="Front. Microbiol.">
        <title>High frequency of phylogenetically diverse reductive dehalogenase-homologous genes in deep subseafloor sedimentary metagenomes.</title>
        <authorList>
            <person name="Kawai M."/>
            <person name="Futagami T."/>
            <person name="Toyoda A."/>
            <person name="Takaki Y."/>
            <person name="Nishi S."/>
            <person name="Hori S."/>
            <person name="Arai W."/>
            <person name="Tsubouchi T."/>
            <person name="Morono Y."/>
            <person name="Uchiyama I."/>
            <person name="Ito T."/>
            <person name="Fujiyama A."/>
            <person name="Inagaki F."/>
            <person name="Takami H."/>
        </authorList>
    </citation>
    <scope>NUCLEOTIDE SEQUENCE</scope>
    <source>
        <strain evidence="1">Expedition CK06-06</strain>
    </source>
</reference>
<gene>
    <name evidence="1" type="ORF">S03H2_60417</name>
</gene>
<dbReference type="EMBL" id="BARU01038929">
    <property type="protein sequence ID" value="GAH89049.1"/>
    <property type="molecule type" value="Genomic_DNA"/>
</dbReference>
<protein>
    <submittedName>
        <fullName evidence="1">Uncharacterized protein</fullName>
    </submittedName>
</protein>
<evidence type="ECO:0000313" key="1">
    <source>
        <dbReference type="EMBL" id="GAH89049.1"/>
    </source>
</evidence>
<accession>X1KFW6</accession>
<name>X1KFW6_9ZZZZ</name>
<comment type="caution">
    <text evidence="1">The sequence shown here is derived from an EMBL/GenBank/DDBJ whole genome shotgun (WGS) entry which is preliminary data.</text>
</comment>